<evidence type="ECO:0000313" key="2">
    <source>
        <dbReference type="EMBL" id="QHT05669.1"/>
    </source>
</evidence>
<reference evidence="2" key="1">
    <citation type="journal article" date="2020" name="Nature">
        <title>Giant virus diversity and host interactions through global metagenomics.</title>
        <authorList>
            <person name="Schulz F."/>
            <person name="Roux S."/>
            <person name="Paez-Espino D."/>
            <person name="Jungbluth S."/>
            <person name="Walsh D.A."/>
            <person name="Denef V.J."/>
            <person name="McMahon K.D."/>
            <person name="Konstantinidis K.T."/>
            <person name="Eloe-Fadrosh E.A."/>
            <person name="Kyrpides N.C."/>
            <person name="Woyke T."/>
        </authorList>
    </citation>
    <scope>NUCLEOTIDE SEQUENCE</scope>
    <source>
        <strain evidence="2">GVMAG-M-3300021389-45</strain>
    </source>
</reference>
<proteinExistence type="predicted"/>
<dbReference type="EMBL" id="MN739457">
    <property type="protein sequence ID" value="QHT05669.1"/>
    <property type="molecule type" value="Genomic_DNA"/>
</dbReference>
<dbReference type="Gene3D" id="3.40.50.720">
    <property type="entry name" value="NAD(P)-binding Rossmann-like Domain"/>
    <property type="match status" value="1"/>
</dbReference>
<evidence type="ECO:0000259" key="1">
    <source>
        <dbReference type="Pfam" id="PF01370"/>
    </source>
</evidence>
<sequence>MKVAVLGSNGFMGRYFLSVHDDWHGITRHDVDLMNQNEVELFLKKSNFDVIIHCAVLGGSMLKEETGDVTHSNILMFENVRRVFKGKLIYISSGASTLGNPPTKPYGLSKWIIEKRIRQISDAYILRVFGCYGSGDGSSVYRDRFKSICKHDGHITIDKDKYFDMIDVEDVRRVIHDYVCNIRCEKEIDLVYEKKMLLSEWATFFGATYDIVDNTSLDTPYISYGDRTRLSN</sequence>
<protein>
    <recommendedName>
        <fullName evidence="1">NAD-dependent epimerase/dehydratase domain-containing protein</fullName>
    </recommendedName>
</protein>
<accession>A0A6C0CPQ9</accession>
<dbReference type="InterPro" id="IPR036291">
    <property type="entry name" value="NAD(P)-bd_dom_sf"/>
</dbReference>
<dbReference type="InterPro" id="IPR001509">
    <property type="entry name" value="Epimerase_deHydtase"/>
</dbReference>
<feature type="domain" description="NAD-dependent epimerase/dehydratase" evidence="1">
    <location>
        <begin position="4"/>
        <end position="176"/>
    </location>
</feature>
<dbReference type="AlphaFoldDB" id="A0A6C0CPQ9"/>
<organism evidence="2">
    <name type="scientific">viral metagenome</name>
    <dbReference type="NCBI Taxonomy" id="1070528"/>
    <lineage>
        <taxon>unclassified sequences</taxon>
        <taxon>metagenomes</taxon>
        <taxon>organismal metagenomes</taxon>
    </lineage>
</organism>
<dbReference type="Pfam" id="PF01370">
    <property type="entry name" value="Epimerase"/>
    <property type="match status" value="1"/>
</dbReference>
<dbReference type="SUPFAM" id="SSF51735">
    <property type="entry name" value="NAD(P)-binding Rossmann-fold domains"/>
    <property type="match status" value="1"/>
</dbReference>
<name>A0A6C0CPQ9_9ZZZZ</name>